<comment type="similarity">
    <text evidence="1">Belongs to the iron/ascorbate-dependent oxidoreductase family.</text>
</comment>
<comment type="caution">
    <text evidence="4">The sequence shown here is derived from an EMBL/GenBank/DDBJ whole genome shotgun (WGS) entry which is preliminary data.</text>
</comment>
<dbReference type="PROSITE" id="PS51471">
    <property type="entry name" value="FE2OG_OXY"/>
    <property type="match status" value="1"/>
</dbReference>
<dbReference type="InterPro" id="IPR005123">
    <property type="entry name" value="Oxoglu/Fe-dep_dioxygenase_dom"/>
</dbReference>
<keyword evidence="1" id="KW-0560">Oxidoreductase</keyword>
<sequence length="245" mass="26632">MKTSNLFEDLAFLFLLMASSSSVLSFTFNEVVLPTSVIGPESVAFDLGGEGPYVTVADGVGRHSDMGTLTVLLQDGIGGLYVKKGEDSSSGNEDWIEIPPVHGALVINIGDALQIISNGRYKSAEHRVRTTSVESRVDTSHKVVLRKVKILEISTVIKSSRKIFIVKVPTQIKLGQVFDVTNERWDETRYVLSYADSSDGICSICYLGPGARVGRLVPVADGWWIGPESFEVEKNGLIILVGVRS</sequence>
<gene>
    <name evidence="4" type="ORF">Tci_030358</name>
</gene>
<evidence type="ECO:0000256" key="1">
    <source>
        <dbReference type="RuleBase" id="RU003682"/>
    </source>
</evidence>
<dbReference type="GO" id="GO:0046872">
    <property type="term" value="F:metal ion binding"/>
    <property type="evidence" value="ECO:0007669"/>
    <property type="project" value="UniProtKB-KW"/>
</dbReference>
<dbReference type="GO" id="GO:0016491">
    <property type="term" value="F:oxidoreductase activity"/>
    <property type="evidence" value="ECO:0007669"/>
    <property type="project" value="UniProtKB-KW"/>
</dbReference>
<dbReference type="PANTHER" id="PTHR47990">
    <property type="entry name" value="2-OXOGLUTARATE (2OG) AND FE(II)-DEPENDENT OXYGENASE SUPERFAMILY PROTEIN-RELATED"/>
    <property type="match status" value="1"/>
</dbReference>
<accession>A0A6L2LB80</accession>
<keyword evidence="2" id="KW-0732">Signal</keyword>
<evidence type="ECO:0000313" key="4">
    <source>
        <dbReference type="EMBL" id="GEU58380.1"/>
    </source>
</evidence>
<evidence type="ECO:0000256" key="2">
    <source>
        <dbReference type="SAM" id="SignalP"/>
    </source>
</evidence>
<feature type="chain" id="PRO_5026890752" evidence="2">
    <location>
        <begin position="26"/>
        <end position="245"/>
    </location>
</feature>
<keyword evidence="1" id="KW-0408">Iron</keyword>
<dbReference type="InterPro" id="IPR044861">
    <property type="entry name" value="IPNS-like_FE2OG_OXY"/>
</dbReference>
<dbReference type="InterPro" id="IPR027443">
    <property type="entry name" value="IPNS-like_sf"/>
</dbReference>
<feature type="signal peptide" evidence="2">
    <location>
        <begin position="1"/>
        <end position="25"/>
    </location>
</feature>
<dbReference type="InterPro" id="IPR050231">
    <property type="entry name" value="Iron_ascorbate_oxido_reductase"/>
</dbReference>
<dbReference type="AlphaFoldDB" id="A0A6L2LB80"/>
<name>A0A6L2LB80_TANCI</name>
<reference evidence="4" key="1">
    <citation type="journal article" date="2019" name="Sci. Rep.">
        <title>Draft genome of Tanacetum cinerariifolium, the natural source of mosquito coil.</title>
        <authorList>
            <person name="Yamashiro T."/>
            <person name="Shiraishi A."/>
            <person name="Satake H."/>
            <person name="Nakayama K."/>
        </authorList>
    </citation>
    <scope>NUCLEOTIDE SEQUENCE</scope>
</reference>
<protein>
    <submittedName>
        <fullName evidence="4">2-oxoglutarate (2OG) and Fe(II)-dependent oxygenase superfamily protein</fullName>
    </submittedName>
</protein>
<proteinExistence type="inferred from homology"/>
<evidence type="ECO:0000259" key="3">
    <source>
        <dbReference type="PROSITE" id="PS51471"/>
    </source>
</evidence>
<keyword evidence="1" id="KW-0479">Metal-binding</keyword>
<organism evidence="4">
    <name type="scientific">Tanacetum cinerariifolium</name>
    <name type="common">Dalmatian daisy</name>
    <name type="synonym">Chrysanthemum cinerariifolium</name>
    <dbReference type="NCBI Taxonomy" id="118510"/>
    <lineage>
        <taxon>Eukaryota</taxon>
        <taxon>Viridiplantae</taxon>
        <taxon>Streptophyta</taxon>
        <taxon>Embryophyta</taxon>
        <taxon>Tracheophyta</taxon>
        <taxon>Spermatophyta</taxon>
        <taxon>Magnoliopsida</taxon>
        <taxon>eudicotyledons</taxon>
        <taxon>Gunneridae</taxon>
        <taxon>Pentapetalae</taxon>
        <taxon>asterids</taxon>
        <taxon>campanulids</taxon>
        <taxon>Asterales</taxon>
        <taxon>Asteraceae</taxon>
        <taxon>Asteroideae</taxon>
        <taxon>Anthemideae</taxon>
        <taxon>Anthemidinae</taxon>
        <taxon>Tanacetum</taxon>
    </lineage>
</organism>
<dbReference type="Pfam" id="PF03171">
    <property type="entry name" value="2OG-FeII_Oxy"/>
    <property type="match status" value="1"/>
</dbReference>
<dbReference type="EMBL" id="BKCJ010003992">
    <property type="protein sequence ID" value="GEU58380.1"/>
    <property type="molecule type" value="Genomic_DNA"/>
</dbReference>
<dbReference type="SUPFAM" id="SSF51197">
    <property type="entry name" value="Clavaminate synthase-like"/>
    <property type="match status" value="1"/>
</dbReference>
<dbReference type="Gene3D" id="2.60.120.330">
    <property type="entry name" value="B-lactam Antibiotic, Isopenicillin N Synthase, Chain"/>
    <property type="match status" value="1"/>
</dbReference>
<feature type="domain" description="Fe2OG dioxygenase" evidence="3">
    <location>
        <begin position="39"/>
        <end position="149"/>
    </location>
</feature>